<dbReference type="InterPro" id="IPR001585">
    <property type="entry name" value="TAL/FSA"/>
</dbReference>
<dbReference type="EMBL" id="JBHSGB010000009">
    <property type="protein sequence ID" value="MFC4655211.1"/>
    <property type="molecule type" value="Genomic_DNA"/>
</dbReference>
<organism evidence="11 12">
    <name type="scientific">Rheinheimera marina</name>
    <dbReference type="NCBI Taxonomy" id="1774958"/>
    <lineage>
        <taxon>Bacteria</taxon>
        <taxon>Pseudomonadati</taxon>
        <taxon>Pseudomonadota</taxon>
        <taxon>Gammaproteobacteria</taxon>
        <taxon>Chromatiales</taxon>
        <taxon>Chromatiaceae</taxon>
        <taxon>Rheinheimera</taxon>
    </lineage>
</organism>
<name>A0ABV9JLR6_9GAMM</name>
<comment type="function">
    <text evidence="1 9 10">Transaldolase is important for the balance of metabolites in the pentose-phosphate pathway.</text>
</comment>
<dbReference type="PANTHER" id="PTHR10683:SF18">
    <property type="entry name" value="TRANSALDOLASE"/>
    <property type="match status" value="1"/>
</dbReference>
<evidence type="ECO:0000256" key="6">
    <source>
        <dbReference type="ARBA" id="ARBA00023126"/>
    </source>
</evidence>
<keyword evidence="7 9" id="KW-0704">Schiff base</keyword>
<reference evidence="12" key="1">
    <citation type="journal article" date="2019" name="Int. J. Syst. Evol. Microbiol.">
        <title>The Global Catalogue of Microorganisms (GCM) 10K type strain sequencing project: providing services to taxonomists for standard genome sequencing and annotation.</title>
        <authorList>
            <consortium name="The Broad Institute Genomics Platform"/>
            <consortium name="The Broad Institute Genome Sequencing Center for Infectious Disease"/>
            <person name="Wu L."/>
            <person name="Ma J."/>
        </authorList>
    </citation>
    <scope>NUCLEOTIDE SEQUENCE [LARGE SCALE GENOMIC DNA]</scope>
    <source>
        <strain evidence="12">DT28</strain>
    </source>
</reference>
<dbReference type="RefSeq" id="WP_377333624.1">
    <property type="nucleotide sequence ID" value="NZ_JBHSGB010000009.1"/>
</dbReference>
<comment type="subcellular location">
    <subcellularLocation>
        <location evidence="9">Cytoplasm</location>
    </subcellularLocation>
</comment>
<accession>A0ABV9JLR6</accession>
<sequence length="318" mass="34629">MSSLLDQLKQVTTVVVDSGDLGAIEQFRPVDATTNPSLLLNASQLEFAKPLLAAAAAYAKARSSDLAEQISIAGDKFAVDIGTKISQLIPGRISTEVDARLSFDKAATVAKAKQLVALYKENGLGTDRILIKIASTWEGIQAARELEQEGIQCNLTLLFHMAQARACAEAGVFLISPFVGRILDWYKANTKQDYDSETDPGVVSVREIYRYFKAHGHKTVVMGASFRNTGEVLALAGCDRLTISPGLLQELSDAQGQLQVHLQDQGVTESAKQAMTETEFRWALNEDAMATEKLAEGIRKFAVDQRKLETLIQAQLQA</sequence>
<feature type="active site" description="Schiff-base intermediate with substrate" evidence="9">
    <location>
        <position position="132"/>
    </location>
</feature>
<dbReference type="PROSITE" id="PS01054">
    <property type="entry name" value="TRANSALDOLASE_1"/>
    <property type="match status" value="1"/>
</dbReference>
<dbReference type="PANTHER" id="PTHR10683">
    <property type="entry name" value="TRANSALDOLASE"/>
    <property type="match status" value="1"/>
</dbReference>
<dbReference type="PROSITE" id="PS00958">
    <property type="entry name" value="TRANSALDOLASE_2"/>
    <property type="match status" value="1"/>
</dbReference>
<proteinExistence type="inferred from homology"/>
<keyword evidence="5 9" id="KW-0808">Transferase</keyword>
<dbReference type="NCBIfam" id="NF009001">
    <property type="entry name" value="PRK12346.1"/>
    <property type="match status" value="1"/>
</dbReference>
<evidence type="ECO:0000313" key="11">
    <source>
        <dbReference type="EMBL" id="MFC4655211.1"/>
    </source>
</evidence>
<dbReference type="InterPro" id="IPR018225">
    <property type="entry name" value="Transaldolase_AS"/>
</dbReference>
<comment type="similarity">
    <text evidence="3 9 10">Belongs to the transaldolase family. Type 1 subfamily.</text>
</comment>
<evidence type="ECO:0000256" key="7">
    <source>
        <dbReference type="ARBA" id="ARBA00023270"/>
    </source>
</evidence>
<dbReference type="CDD" id="cd00957">
    <property type="entry name" value="Transaldolase_TalAB"/>
    <property type="match status" value="1"/>
</dbReference>
<gene>
    <name evidence="9 11" type="primary">tal</name>
    <name evidence="11" type="ORF">ACFO3I_09315</name>
</gene>
<comment type="caution">
    <text evidence="11">The sequence shown here is derived from an EMBL/GenBank/DDBJ whole genome shotgun (WGS) entry which is preliminary data.</text>
</comment>
<evidence type="ECO:0000256" key="9">
    <source>
        <dbReference type="HAMAP-Rule" id="MF_00492"/>
    </source>
</evidence>
<dbReference type="InterPro" id="IPR004730">
    <property type="entry name" value="Transaldolase_1"/>
</dbReference>
<dbReference type="SUPFAM" id="SSF51569">
    <property type="entry name" value="Aldolase"/>
    <property type="match status" value="1"/>
</dbReference>
<keyword evidence="6 9" id="KW-0570">Pentose shunt</keyword>
<dbReference type="InterPro" id="IPR013785">
    <property type="entry name" value="Aldolase_TIM"/>
</dbReference>
<evidence type="ECO:0000256" key="1">
    <source>
        <dbReference type="ARBA" id="ARBA00003518"/>
    </source>
</evidence>
<dbReference type="Proteomes" id="UP001595962">
    <property type="component" value="Unassembled WGS sequence"/>
</dbReference>
<dbReference type="GO" id="GO:0004801">
    <property type="term" value="F:transaldolase activity"/>
    <property type="evidence" value="ECO:0007669"/>
    <property type="project" value="UniProtKB-EC"/>
</dbReference>
<comment type="pathway">
    <text evidence="2 9 10">Carbohydrate degradation; pentose phosphate pathway; D-glyceraldehyde 3-phosphate and beta-D-fructose 6-phosphate from D-ribose 5-phosphate and D-xylulose 5-phosphate (non-oxidative stage): step 2/3.</text>
</comment>
<comment type="catalytic activity">
    <reaction evidence="8 9 10">
        <text>D-sedoheptulose 7-phosphate + D-glyceraldehyde 3-phosphate = D-erythrose 4-phosphate + beta-D-fructose 6-phosphate</text>
        <dbReference type="Rhea" id="RHEA:17053"/>
        <dbReference type="ChEBI" id="CHEBI:16897"/>
        <dbReference type="ChEBI" id="CHEBI:57483"/>
        <dbReference type="ChEBI" id="CHEBI:57634"/>
        <dbReference type="ChEBI" id="CHEBI:59776"/>
        <dbReference type="EC" id="2.2.1.2"/>
    </reaction>
</comment>
<dbReference type="Pfam" id="PF00923">
    <property type="entry name" value="TAL_FSA"/>
    <property type="match status" value="1"/>
</dbReference>
<evidence type="ECO:0000256" key="8">
    <source>
        <dbReference type="ARBA" id="ARBA00048810"/>
    </source>
</evidence>
<evidence type="ECO:0000313" key="12">
    <source>
        <dbReference type="Proteomes" id="UP001595962"/>
    </source>
</evidence>
<keyword evidence="9" id="KW-0963">Cytoplasm</keyword>
<protein>
    <recommendedName>
        <fullName evidence="4 9">Transaldolase</fullName>
        <ecNumber evidence="4 9">2.2.1.2</ecNumber>
    </recommendedName>
</protein>
<evidence type="ECO:0000256" key="3">
    <source>
        <dbReference type="ARBA" id="ARBA00008012"/>
    </source>
</evidence>
<dbReference type="EC" id="2.2.1.2" evidence="4 9"/>
<keyword evidence="12" id="KW-1185">Reference proteome</keyword>
<dbReference type="NCBIfam" id="TIGR00874">
    <property type="entry name" value="talAB"/>
    <property type="match status" value="1"/>
</dbReference>
<evidence type="ECO:0000256" key="4">
    <source>
        <dbReference type="ARBA" id="ARBA00013151"/>
    </source>
</evidence>
<evidence type="ECO:0000256" key="5">
    <source>
        <dbReference type="ARBA" id="ARBA00022679"/>
    </source>
</evidence>
<dbReference type="Gene3D" id="3.20.20.70">
    <property type="entry name" value="Aldolase class I"/>
    <property type="match status" value="1"/>
</dbReference>
<evidence type="ECO:0000256" key="10">
    <source>
        <dbReference type="RuleBase" id="RU004155"/>
    </source>
</evidence>
<evidence type="ECO:0000256" key="2">
    <source>
        <dbReference type="ARBA" id="ARBA00004857"/>
    </source>
</evidence>
<dbReference type="HAMAP" id="MF_00492">
    <property type="entry name" value="Transaldolase_1"/>
    <property type="match status" value="1"/>
</dbReference>